<feature type="transmembrane region" description="Helical" evidence="14">
    <location>
        <begin position="305"/>
        <end position="324"/>
    </location>
</feature>
<dbReference type="InterPro" id="IPR001694">
    <property type="entry name" value="NADH_UbQ_OxRdtase_su1/FPO"/>
</dbReference>
<evidence type="ECO:0000256" key="8">
    <source>
        <dbReference type="ARBA" id="ARBA00022989"/>
    </source>
</evidence>
<accession>A0AAW2H649</accession>
<evidence type="ECO:0000256" key="6">
    <source>
        <dbReference type="ARBA" id="ARBA00022692"/>
    </source>
</evidence>
<dbReference type="GO" id="GO:0009060">
    <property type="term" value="P:aerobic respiration"/>
    <property type="evidence" value="ECO:0007669"/>
    <property type="project" value="TreeGrafter"/>
</dbReference>
<comment type="subcellular location">
    <subcellularLocation>
        <location evidence="2 13">Mitochondrion inner membrane</location>
        <topology evidence="2 13">Multi-pass membrane protein</topology>
    </subcellularLocation>
</comment>
<dbReference type="InterPro" id="IPR018086">
    <property type="entry name" value="NADH_UbQ_OxRdtase_su1_CS"/>
</dbReference>
<dbReference type="PROSITE" id="PS00668">
    <property type="entry name" value="COMPLEX1_ND1_2"/>
    <property type="match status" value="1"/>
</dbReference>
<feature type="transmembrane region" description="Helical" evidence="14">
    <location>
        <begin position="276"/>
        <end position="293"/>
    </location>
</feature>
<evidence type="ECO:0000313" key="15">
    <source>
        <dbReference type="EMBL" id="KAL0263876.1"/>
    </source>
</evidence>
<reference evidence="15" key="1">
    <citation type="journal article" date="2024" name="Gigascience">
        <title>Chromosome-level genome of the poultry shaft louse Menopon gallinae provides insight into the host-switching and adaptive evolution of parasitic lice.</title>
        <authorList>
            <person name="Xu Y."/>
            <person name="Ma L."/>
            <person name="Liu S."/>
            <person name="Liang Y."/>
            <person name="Liu Q."/>
            <person name="He Z."/>
            <person name="Tian L."/>
            <person name="Duan Y."/>
            <person name="Cai W."/>
            <person name="Li H."/>
            <person name="Song F."/>
        </authorList>
    </citation>
    <scope>NUCLEOTIDE SEQUENCE</scope>
    <source>
        <strain evidence="15">Cailab_2023a</strain>
    </source>
</reference>
<comment type="caution">
    <text evidence="15">The sequence shown here is derived from an EMBL/GenBank/DDBJ whole genome shotgun (WGS) entry which is preliminary data.</text>
</comment>
<keyword evidence="5" id="KW-0813">Transport</keyword>
<dbReference type="EMBL" id="JARGDH010000093">
    <property type="protein sequence ID" value="KAL0263876.1"/>
    <property type="molecule type" value="Genomic_DNA"/>
</dbReference>
<evidence type="ECO:0000256" key="13">
    <source>
        <dbReference type="RuleBase" id="RU000471"/>
    </source>
</evidence>
<feature type="transmembrane region" description="Helical" evidence="14">
    <location>
        <begin position="91"/>
        <end position="114"/>
    </location>
</feature>
<evidence type="ECO:0000256" key="1">
    <source>
        <dbReference type="ARBA" id="ARBA00003257"/>
    </source>
</evidence>
<keyword evidence="9" id="KW-0830">Ubiquinone</keyword>
<keyword evidence="13" id="KW-0520">NAD</keyword>
<name>A0AAW2H649_9NEOP</name>
<dbReference type="PROSITE" id="PS00667">
    <property type="entry name" value="COMPLEX1_ND1_1"/>
    <property type="match status" value="1"/>
</dbReference>
<evidence type="ECO:0000256" key="14">
    <source>
        <dbReference type="SAM" id="Phobius"/>
    </source>
</evidence>
<feature type="transmembrane region" description="Helical" evidence="14">
    <location>
        <begin position="195"/>
        <end position="214"/>
    </location>
</feature>
<evidence type="ECO:0000256" key="5">
    <source>
        <dbReference type="ARBA" id="ARBA00022448"/>
    </source>
</evidence>
<protein>
    <recommendedName>
        <fullName evidence="4">NADH-ubiquinone oxidoreductase chain 1</fullName>
    </recommendedName>
    <alternativeName>
        <fullName evidence="12">NADH dehydrogenase subunit 1</fullName>
    </alternativeName>
</protein>
<comment type="function">
    <text evidence="1">Core subunit of the mitochondrial membrane respiratory chain NADH dehydrogenase (Complex I) that is believed to belong to the minimal assembly required for catalysis. Complex I functions in the transfer of electrons from NADH to the respiratory chain. The immediate electron acceptor for the enzyme is believed to be ubiquinone.</text>
</comment>
<evidence type="ECO:0000256" key="10">
    <source>
        <dbReference type="ARBA" id="ARBA00023128"/>
    </source>
</evidence>
<feature type="transmembrane region" description="Helical" evidence="14">
    <location>
        <begin position="167"/>
        <end position="189"/>
    </location>
</feature>
<proteinExistence type="inferred from homology"/>
<dbReference type="GO" id="GO:0005743">
    <property type="term" value="C:mitochondrial inner membrane"/>
    <property type="evidence" value="ECO:0007669"/>
    <property type="project" value="UniProtKB-SubCell"/>
</dbReference>
<keyword evidence="7" id="KW-0999">Mitochondrion inner membrane</keyword>
<dbReference type="Pfam" id="PF00146">
    <property type="entry name" value="NADHdh"/>
    <property type="match status" value="1"/>
</dbReference>
<dbReference type="GO" id="GO:0003954">
    <property type="term" value="F:NADH dehydrogenase activity"/>
    <property type="evidence" value="ECO:0007669"/>
    <property type="project" value="TreeGrafter"/>
</dbReference>
<evidence type="ECO:0000256" key="2">
    <source>
        <dbReference type="ARBA" id="ARBA00004448"/>
    </source>
</evidence>
<comment type="similarity">
    <text evidence="3 13">Belongs to the complex I subunit 1 family.</text>
</comment>
<sequence>MYQWFLNIINSEWFVAIWPLLFLIIKVLIIILLILILVAYTTWLERKIHAAVHLRKGPNVNGPFGLMQPMFDGIKLIFKEIIIPSSANKMIFLLAPVISFVSAIVAWSVIPIGYELVFADINVGVLFLLAISSLGVYGVMMAGWASNSNYSMLGAIRASSQFISYELSLGIIIATVVMCVGSFNLTAIVNAQENVWFIIKLLPIAVLFFIITLAETNRLPFDLPESEAELVSGYNVEYSGFAFALFFLGEYANMILMCSLTTILFLGGWLPPLNINILYLIPGVVWILMRSILPRYRYDQLMKLGWKWFLPLSGVVFVITALIIRFM</sequence>
<evidence type="ECO:0000256" key="11">
    <source>
        <dbReference type="ARBA" id="ARBA00023136"/>
    </source>
</evidence>
<evidence type="ECO:0000256" key="4">
    <source>
        <dbReference type="ARBA" id="ARBA00021009"/>
    </source>
</evidence>
<evidence type="ECO:0000256" key="12">
    <source>
        <dbReference type="ARBA" id="ARBA00031024"/>
    </source>
</evidence>
<dbReference type="HAMAP" id="MF_01350">
    <property type="entry name" value="NDH1_NuoH"/>
    <property type="match status" value="1"/>
</dbReference>
<gene>
    <name evidence="15" type="ORF">PYX00_011177</name>
</gene>
<dbReference type="PANTHER" id="PTHR11432:SF3">
    <property type="entry name" value="NADH-UBIQUINONE OXIDOREDUCTASE CHAIN 1"/>
    <property type="match status" value="1"/>
</dbReference>
<keyword evidence="6 13" id="KW-0812">Transmembrane</keyword>
<keyword evidence="8 14" id="KW-1133">Transmembrane helix</keyword>
<feature type="transmembrane region" description="Helical" evidence="14">
    <location>
        <begin position="20"/>
        <end position="40"/>
    </location>
</feature>
<feature type="transmembrane region" description="Helical" evidence="14">
    <location>
        <begin position="126"/>
        <end position="146"/>
    </location>
</feature>
<dbReference type="NCBIfam" id="NF004741">
    <property type="entry name" value="PRK06076.1-2"/>
    <property type="match status" value="1"/>
</dbReference>
<keyword evidence="10" id="KW-0496">Mitochondrion</keyword>
<dbReference type="AlphaFoldDB" id="A0AAW2H649"/>
<evidence type="ECO:0000256" key="3">
    <source>
        <dbReference type="ARBA" id="ARBA00010535"/>
    </source>
</evidence>
<feature type="transmembrane region" description="Helical" evidence="14">
    <location>
        <begin position="251"/>
        <end position="270"/>
    </location>
</feature>
<keyword evidence="11 14" id="KW-0472">Membrane</keyword>
<evidence type="ECO:0000256" key="7">
    <source>
        <dbReference type="ARBA" id="ARBA00022792"/>
    </source>
</evidence>
<evidence type="ECO:0000256" key="9">
    <source>
        <dbReference type="ARBA" id="ARBA00023075"/>
    </source>
</evidence>
<organism evidence="15">
    <name type="scientific">Menopon gallinae</name>
    <name type="common">poultry shaft louse</name>
    <dbReference type="NCBI Taxonomy" id="328185"/>
    <lineage>
        <taxon>Eukaryota</taxon>
        <taxon>Metazoa</taxon>
        <taxon>Ecdysozoa</taxon>
        <taxon>Arthropoda</taxon>
        <taxon>Hexapoda</taxon>
        <taxon>Insecta</taxon>
        <taxon>Pterygota</taxon>
        <taxon>Neoptera</taxon>
        <taxon>Paraneoptera</taxon>
        <taxon>Psocodea</taxon>
        <taxon>Troctomorpha</taxon>
        <taxon>Phthiraptera</taxon>
        <taxon>Amblycera</taxon>
        <taxon>Menoponidae</taxon>
        <taxon>Menopon</taxon>
    </lineage>
</organism>
<dbReference type="PANTHER" id="PTHR11432">
    <property type="entry name" value="NADH DEHYDROGENASE SUBUNIT 1"/>
    <property type="match status" value="1"/>
</dbReference>